<evidence type="ECO:0000313" key="1">
    <source>
        <dbReference type="Proteomes" id="UP000095283"/>
    </source>
</evidence>
<reference evidence="2" key="1">
    <citation type="submission" date="2016-11" db="UniProtKB">
        <authorList>
            <consortium name="WormBaseParasite"/>
        </authorList>
    </citation>
    <scope>IDENTIFICATION</scope>
</reference>
<accession>A0A1I7WTR0</accession>
<dbReference type="WBParaSite" id="Hba_08491">
    <property type="protein sequence ID" value="Hba_08491"/>
    <property type="gene ID" value="Hba_08491"/>
</dbReference>
<dbReference type="AlphaFoldDB" id="A0A1I7WTR0"/>
<name>A0A1I7WTR0_HETBA</name>
<sequence length="57" mass="6420">MNTLKFDLNNGTTTVAVKKTSNKETQESSYVIDPTIISTTLQKRCSLHFMKNLSDLI</sequence>
<organism evidence="1 2">
    <name type="scientific">Heterorhabditis bacteriophora</name>
    <name type="common">Entomopathogenic nematode worm</name>
    <dbReference type="NCBI Taxonomy" id="37862"/>
    <lineage>
        <taxon>Eukaryota</taxon>
        <taxon>Metazoa</taxon>
        <taxon>Ecdysozoa</taxon>
        <taxon>Nematoda</taxon>
        <taxon>Chromadorea</taxon>
        <taxon>Rhabditida</taxon>
        <taxon>Rhabditina</taxon>
        <taxon>Rhabditomorpha</taxon>
        <taxon>Strongyloidea</taxon>
        <taxon>Heterorhabditidae</taxon>
        <taxon>Heterorhabditis</taxon>
    </lineage>
</organism>
<evidence type="ECO:0000313" key="2">
    <source>
        <dbReference type="WBParaSite" id="Hba_08491"/>
    </source>
</evidence>
<dbReference type="Proteomes" id="UP000095283">
    <property type="component" value="Unplaced"/>
</dbReference>
<keyword evidence="1" id="KW-1185">Reference proteome</keyword>
<protein>
    <submittedName>
        <fullName evidence="2">Transposase</fullName>
    </submittedName>
</protein>
<proteinExistence type="predicted"/>